<evidence type="ECO:0000313" key="1">
    <source>
        <dbReference type="EMBL" id="GIY72435.1"/>
    </source>
</evidence>
<name>A0AAV4VSW6_CAEEX</name>
<evidence type="ECO:0000313" key="2">
    <source>
        <dbReference type="Proteomes" id="UP001054945"/>
    </source>
</evidence>
<sequence>CNCGDGFKSCSFEGQKQLCECEPEYGLKEGKCEKCNCGDGFKSCSFEGQKQLCECEPEYGLKEGKCESNI</sequence>
<reference evidence="1 2" key="1">
    <citation type="submission" date="2021-06" db="EMBL/GenBank/DDBJ databases">
        <title>Caerostris extrusa draft genome.</title>
        <authorList>
            <person name="Kono N."/>
            <person name="Arakawa K."/>
        </authorList>
    </citation>
    <scope>NUCLEOTIDE SEQUENCE [LARGE SCALE GENOMIC DNA]</scope>
</reference>
<dbReference type="Proteomes" id="UP001054945">
    <property type="component" value="Unassembled WGS sequence"/>
</dbReference>
<accession>A0AAV4VSW6</accession>
<dbReference type="AlphaFoldDB" id="A0AAV4VSW6"/>
<feature type="non-terminal residue" evidence="1">
    <location>
        <position position="1"/>
    </location>
</feature>
<proteinExistence type="predicted"/>
<gene>
    <name evidence="1" type="ORF">CEXT_214752</name>
</gene>
<organism evidence="1 2">
    <name type="scientific">Caerostris extrusa</name>
    <name type="common">Bark spider</name>
    <name type="synonym">Caerostris bankana</name>
    <dbReference type="NCBI Taxonomy" id="172846"/>
    <lineage>
        <taxon>Eukaryota</taxon>
        <taxon>Metazoa</taxon>
        <taxon>Ecdysozoa</taxon>
        <taxon>Arthropoda</taxon>
        <taxon>Chelicerata</taxon>
        <taxon>Arachnida</taxon>
        <taxon>Araneae</taxon>
        <taxon>Araneomorphae</taxon>
        <taxon>Entelegynae</taxon>
        <taxon>Araneoidea</taxon>
        <taxon>Araneidae</taxon>
        <taxon>Caerostris</taxon>
    </lineage>
</organism>
<protein>
    <submittedName>
        <fullName evidence="1">Uncharacterized protein</fullName>
    </submittedName>
</protein>
<comment type="caution">
    <text evidence="1">The sequence shown here is derived from an EMBL/GenBank/DDBJ whole genome shotgun (WGS) entry which is preliminary data.</text>
</comment>
<keyword evidence="2" id="KW-1185">Reference proteome</keyword>
<dbReference type="EMBL" id="BPLR01014945">
    <property type="protein sequence ID" value="GIY72435.1"/>
    <property type="molecule type" value="Genomic_DNA"/>
</dbReference>